<evidence type="ECO:0000256" key="1">
    <source>
        <dbReference type="ARBA" id="ARBA00022670"/>
    </source>
</evidence>
<keyword evidence="10" id="KW-1185">Reference proteome</keyword>
<evidence type="ECO:0000256" key="6">
    <source>
        <dbReference type="ARBA" id="ARBA00023180"/>
    </source>
</evidence>
<dbReference type="PROSITE" id="PS00134">
    <property type="entry name" value="TRYPSIN_HIS"/>
    <property type="match status" value="1"/>
</dbReference>
<dbReference type="PRINTS" id="PR00722">
    <property type="entry name" value="CHYMOTRYPSIN"/>
</dbReference>
<dbReference type="GO" id="GO:0006508">
    <property type="term" value="P:proteolysis"/>
    <property type="evidence" value="ECO:0007669"/>
    <property type="project" value="UniProtKB-KW"/>
</dbReference>
<proteinExistence type="predicted"/>
<dbReference type="PROSITE" id="PS50240">
    <property type="entry name" value="TRYPSIN_DOM"/>
    <property type="match status" value="1"/>
</dbReference>
<evidence type="ECO:0000256" key="4">
    <source>
        <dbReference type="ARBA" id="ARBA00022825"/>
    </source>
</evidence>
<evidence type="ECO:0000256" key="3">
    <source>
        <dbReference type="ARBA" id="ARBA00022801"/>
    </source>
</evidence>
<dbReference type="Proteomes" id="UP000694393">
    <property type="component" value="Unplaced"/>
</dbReference>
<dbReference type="InterPro" id="IPR001254">
    <property type="entry name" value="Trypsin_dom"/>
</dbReference>
<keyword evidence="5" id="KW-1015">Disulfide bond</keyword>
<feature type="signal peptide" evidence="7">
    <location>
        <begin position="1"/>
        <end position="18"/>
    </location>
</feature>
<keyword evidence="1" id="KW-0645">Protease</keyword>
<dbReference type="PANTHER" id="PTHR24253">
    <property type="entry name" value="TRANSMEMBRANE PROTEASE SERINE"/>
    <property type="match status" value="1"/>
</dbReference>
<dbReference type="Pfam" id="PF00089">
    <property type="entry name" value="Trypsin"/>
    <property type="match status" value="1"/>
</dbReference>
<dbReference type="Ensembl" id="ENSPCET00000017464.1">
    <property type="protein sequence ID" value="ENSPCEP00000016868.1"/>
    <property type="gene ID" value="ENSPCEG00000013263.1"/>
</dbReference>
<keyword evidence="4" id="KW-0720">Serine protease</keyword>
<dbReference type="SUPFAM" id="SSF50494">
    <property type="entry name" value="Trypsin-like serine proteases"/>
    <property type="match status" value="1"/>
</dbReference>
<dbReference type="InterPro" id="IPR001314">
    <property type="entry name" value="Peptidase_S1A"/>
</dbReference>
<evidence type="ECO:0000256" key="7">
    <source>
        <dbReference type="SAM" id="SignalP"/>
    </source>
</evidence>
<dbReference type="InterPro" id="IPR043504">
    <property type="entry name" value="Peptidase_S1_PA_chymotrypsin"/>
</dbReference>
<evidence type="ECO:0000256" key="5">
    <source>
        <dbReference type="ARBA" id="ARBA00023157"/>
    </source>
</evidence>
<keyword evidence="6" id="KW-0325">Glycoprotein</keyword>
<feature type="chain" id="PRO_5034651892" description="Peptidase S1 domain-containing protein" evidence="7">
    <location>
        <begin position="19"/>
        <end position="160"/>
    </location>
</feature>
<feature type="domain" description="Peptidase S1" evidence="8">
    <location>
        <begin position="12"/>
        <end position="160"/>
    </location>
</feature>
<reference evidence="9" key="2">
    <citation type="submission" date="2025-09" db="UniProtKB">
        <authorList>
            <consortium name="Ensembl"/>
        </authorList>
    </citation>
    <scope>IDENTIFICATION</scope>
</reference>
<keyword evidence="2 7" id="KW-0732">Signal</keyword>
<dbReference type="FunFam" id="2.40.10.10:FF:000068">
    <property type="entry name" value="transmembrane protease serine 2"/>
    <property type="match status" value="1"/>
</dbReference>
<accession>A0A8C8VLQ2</accession>
<keyword evidence="3" id="KW-0378">Hydrolase</keyword>
<dbReference type="InterPro" id="IPR009003">
    <property type="entry name" value="Peptidase_S1_PA"/>
</dbReference>
<sequence>MAPLVCAVFCCIIGGQDAEQNKWPWQVTVQRNEDPICGGSLISALWVVSAGHCFDPLVLGVHHLLSPSAPGPSKVQQIICHPSYNAMNHVADITLVKLKESVPFIPSICPISLPGASHQFPEGSKCWVTGWRRVEVTSKSALHRLTQIMAPFCQALPRPL</sequence>
<dbReference type="GO" id="GO:0004252">
    <property type="term" value="F:serine-type endopeptidase activity"/>
    <property type="evidence" value="ECO:0007669"/>
    <property type="project" value="InterPro"/>
</dbReference>
<dbReference type="SMART" id="SM00020">
    <property type="entry name" value="Tryp_SPc"/>
    <property type="match status" value="1"/>
</dbReference>
<name>A0A8C8VLQ2_9SAUR</name>
<dbReference type="Gene3D" id="2.40.10.10">
    <property type="entry name" value="Trypsin-like serine proteases"/>
    <property type="match status" value="2"/>
</dbReference>
<evidence type="ECO:0000256" key="2">
    <source>
        <dbReference type="ARBA" id="ARBA00022729"/>
    </source>
</evidence>
<reference evidence="9" key="1">
    <citation type="submission" date="2025-08" db="UniProtKB">
        <authorList>
            <consortium name="Ensembl"/>
        </authorList>
    </citation>
    <scope>IDENTIFICATION</scope>
</reference>
<evidence type="ECO:0000313" key="9">
    <source>
        <dbReference type="Ensembl" id="ENSPCEP00000016868.1"/>
    </source>
</evidence>
<protein>
    <recommendedName>
        <fullName evidence="8">Peptidase S1 domain-containing protein</fullName>
    </recommendedName>
</protein>
<dbReference type="InterPro" id="IPR018114">
    <property type="entry name" value="TRYPSIN_HIS"/>
</dbReference>
<evidence type="ECO:0000313" key="10">
    <source>
        <dbReference type="Proteomes" id="UP000694393"/>
    </source>
</evidence>
<dbReference type="CDD" id="cd00190">
    <property type="entry name" value="Tryp_SPc"/>
    <property type="match status" value="1"/>
</dbReference>
<evidence type="ECO:0000259" key="8">
    <source>
        <dbReference type="PROSITE" id="PS50240"/>
    </source>
</evidence>
<dbReference type="PANTHER" id="PTHR24253:SF144">
    <property type="entry name" value="CHYMOTRYPSIN-LIKE PROTEASE CTRL-1-RELATED"/>
    <property type="match status" value="1"/>
</dbReference>
<organism evidence="9 10">
    <name type="scientific">Pelusios castaneus</name>
    <name type="common">West African mud turtle</name>
    <dbReference type="NCBI Taxonomy" id="367368"/>
    <lineage>
        <taxon>Eukaryota</taxon>
        <taxon>Metazoa</taxon>
        <taxon>Chordata</taxon>
        <taxon>Craniata</taxon>
        <taxon>Vertebrata</taxon>
        <taxon>Euteleostomi</taxon>
        <taxon>Archelosauria</taxon>
        <taxon>Testudinata</taxon>
        <taxon>Testudines</taxon>
        <taxon>Pleurodira</taxon>
        <taxon>Pelomedusidae</taxon>
        <taxon>Pelusios</taxon>
    </lineage>
</organism>
<dbReference type="AlphaFoldDB" id="A0A8C8VLQ2"/>